<dbReference type="PANTHER" id="PTHR38445">
    <property type="entry name" value="HTH-TYPE TRANSCRIPTIONAL REPRESSOR YTRA"/>
    <property type="match status" value="1"/>
</dbReference>
<keyword evidence="6" id="KW-1185">Reference proteome</keyword>
<protein>
    <submittedName>
        <fullName evidence="5">GntR family transcriptional regulator</fullName>
    </submittedName>
</protein>
<proteinExistence type="predicted"/>
<dbReference type="InterPro" id="IPR036390">
    <property type="entry name" value="WH_DNA-bd_sf"/>
</dbReference>
<organism evidence="5 6">
    <name type="scientific">Metabacillus niabensis</name>
    <dbReference type="NCBI Taxonomy" id="324854"/>
    <lineage>
        <taxon>Bacteria</taxon>
        <taxon>Bacillati</taxon>
        <taxon>Bacillota</taxon>
        <taxon>Bacilli</taxon>
        <taxon>Bacillales</taxon>
        <taxon>Bacillaceae</taxon>
        <taxon>Metabacillus</taxon>
    </lineage>
</organism>
<keyword evidence="2" id="KW-0238">DNA-binding</keyword>
<dbReference type="Proteomes" id="UP001232245">
    <property type="component" value="Unassembled WGS sequence"/>
</dbReference>
<accession>A0ABT9Z5Q0</accession>
<dbReference type="Gene3D" id="1.10.10.10">
    <property type="entry name" value="Winged helix-like DNA-binding domain superfamily/Winged helix DNA-binding domain"/>
    <property type="match status" value="1"/>
</dbReference>
<comment type="caution">
    <text evidence="5">The sequence shown here is derived from an EMBL/GenBank/DDBJ whole genome shotgun (WGS) entry which is preliminary data.</text>
</comment>
<dbReference type="EMBL" id="JAUSTZ010000005">
    <property type="protein sequence ID" value="MDQ0226610.1"/>
    <property type="molecule type" value="Genomic_DNA"/>
</dbReference>
<dbReference type="RefSeq" id="WP_095299440.1">
    <property type="nucleotide sequence ID" value="NZ_CADEPK010000100.1"/>
</dbReference>
<evidence type="ECO:0000256" key="2">
    <source>
        <dbReference type="ARBA" id="ARBA00023125"/>
    </source>
</evidence>
<evidence type="ECO:0000313" key="6">
    <source>
        <dbReference type="Proteomes" id="UP001232245"/>
    </source>
</evidence>
<evidence type="ECO:0000259" key="4">
    <source>
        <dbReference type="PROSITE" id="PS50949"/>
    </source>
</evidence>
<reference evidence="5 6" key="1">
    <citation type="submission" date="2023-07" db="EMBL/GenBank/DDBJ databases">
        <title>Genomic Encyclopedia of Type Strains, Phase IV (KMG-IV): sequencing the most valuable type-strain genomes for metagenomic binning, comparative biology and taxonomic classification.</title>
        <authorList>
            <person name="Goeker M."/>
        </authorList>
    </citation>
    <scope>NUCLEOTIDE SEQUENCE [LARGE SCALE GENOMIC DNA]</scope>
    <source>
        <strain evidence="5 6">DSM 17723</strain>
    </source>
</reference>
<dbReference type="InterPro" id="IPR036388">
    <property type="entry name" value="WH-like_DNA-bd_sf"/>
</dbReference>
<dbReference type="PROSITE" id="PS50949">
    <property type="entry name" value="HTH_GNTR"/>
    <property type="match status" value="1"/>
</dbReference>
<dbReference type="Pfam" id="PF00392">
    <property type="entry name" value="GntR"/>
    <property type="match status" value="1"/>
</dbReference>
<dbReference type="SMART" id="SM00345">
    <property type="entry name" value="HTH_GNTR"/>
    <property type="match status" value="1"/>
</dbReference>
<keyword evidence="3" id="KW-0804">Transcription</keyword>
<dbReference type="InterPro" id="IPR000524">
    <property type="entry name" value="Tscrpt_reg_HTH_GntR"/>
</dbReference>
<evidence type="ECO:0000256" key="1">
    <source>
        <dbReference type="ARBA" id="ARBA00023015"/>
    </source>
</evidence>
<sequence>MSDEFQSSKPIYMQIADKIIIDIVRGKQKFGDKMPSVREMAVQMGVNPNTVQRTYSELERMGIVETRRGQGTFVVENEQLLNEIKGSLQTEIIKTFVEKMSEMGVTKDQMLACLKLYLEEEQ</sequence>
<evidence type="ECO:0000256" key="3">
    <source>
        <dbReference type="ARBA" id="ARBA00023163"/>
    </source>
</evidence>
<dbReference type="CDD" id="cd07377">
    <property type="entry name" value="WHTH_GntR"/>
    <property type="match status" value="1"/>
</dbReference>
<dbReference type="PANTHER" id="PTHR38445:SF6">
    <property type="entry name" value="GNTR-FAMILY TRANSCRIPTIONAL REGULATOR"/>
    <property type="match status" value="1"/>
</dbReference>
<keyword evidence="1" id="KW-0805">Transcription regulation</keyword>
<name>A0ABT9Z5Q0_9BACI</name>
<feature type="domain" description="HTH gntR-type" evidence="4">
    <location>
        <begin position="9"/>
        <end position="77"/>
    </location>
</feature>
<dbReference type="SUPFAM" id="SSF46785">
    <property type="entry name" value="Winged helix' DNA-binding domain"/>
    <property type="match status" value="1"/>
</dbReference>
<evidence type="ECO:0000313" key="5">
    <source>
        <dbReference type="EMBL" id="MDQ0226610.1"/>
    </source>
</evidence>
<gene>
    <name evidence="5" type="ORF">J2S02_002955</name>
</gene>